<dbReference type="PROSITE" id="PS00855">
    <property type="entry name" value="SPASE_II"/>
    <property type="match status" value="1"/>
</dbReference>
<dbReference type="Pfam" id="PF01252">
    <property type="entry name" value="Peptidase_A8"/>
    <property type="match status" value="1"/>
</dbReference>
<dbReference type="RefSeq" id="WP_134167284.1">
    <property type="nucleotide sequence ID" value="NZ_SODD01000001.1"/>
</dbReference>
<comment type="function">
    <text evidence="9 10">This protein specifically catalyzes the removal of signal peptides from prolipoproteins.</text>
</comment>
<evidence type="ECO:0000256" key="11">
    <source>
        <dbReference type="RuleBase" id="RU004181"/>
    </source>
</evidence>
<proteinExistence type="inferred from homology"/>
<comment type="subcellular location">
    <subcellularLocation>
        <location evidence="9">Cell membrane</location>
        <topology evidence="9">Multi-pass membrane protein</topology>
    </subcellularLocation>
</comment>
<accession>A0A4R8A6M6</accession>
<evidence type="ECO:0000256" key="8">
    <source>
        <dbReference type="ARBA" id="ARBA00023136"/>
    </source>
</evidence>
<sequence length="160" mass="17881">MKLKKGIILIVVLLATLGIDQYTKQIVETTMHVGESHEIIPGFFSFTHVQNTGAAWGLFSGKQTMFFVVTIVALIVLTIFLWSTWKDKLMSSVAITLMISGTIGNFIDRLQMGYVTDFLDFNLLGYDFPVFNVADMCLVIGISLLLLFELLDVYGVKTND</sequence>
<evidence type="ECO:0000256" key="6">
    <source>
        <dbReference type="ARBA" id="ARBA00022801"/>
    </source>
</evidence>
<keyword evidence="3 9" id="KW-0645">Protease</keyword>
<comment type="catalytic activity">
    <reaction evidence="9 10">
        <text>Release of signal peptides from bacterial membrane prolipoproteins. Hydrolyzes -Xaa-Yaa-Zaa-|-(S,diacylglyceryl)Cys-, in which Xaa is hydrophobic (preferably Leu), and Yaa (Ala or Ser) and Zaa (Gly or Ala) have small, neutral side chains.</text>
        <dbReference type="EC" id="3.4.23.36"/>
    </reaction>
</comment>
<comment type="caution">
    <text evidence="12">The sequence shown here is derived from an EMBL/GenBank/DDBJ whole genome shotgun (WGS) entry which is preliminary data.</text>
</comment>
<evidence type="ECO:0000256" key="5">
    <source>
        <dbReference type="ARBA" id="ARBA00022750"/>
    </source>
</evidence>
<feature type="active site" evidence="9">
    <location>
        <position position="117"/>
    </location>
</feature>
<dbReference type="GO" id="GO:0005886">
    <property type="term" value="C:plasma membrane"/>
    <property type="evidence" value="ECO:0007669"/>
    <property type="project" value="UniProtKB-SubCell"/>
</dbReference>
<dbReference type="HAMAP" id="MF_00161">
    <property type="entry name" value="LspA"/>
    <property type="match status" value="1"/>
</dbReference>
<dbReference type="PANTHER" id="PTHR33695">
    <property type="entry name" value="LIPOPROTEIN SIGNAL PEPTIDASE"/>
    <property type="match status" value="1"/>
</dbReference>
<dbReference type="PANTHER" id="PTHR33695:SF1">
    <property type="entry name" value="LIPOPROTEIN SIGNAL PEPTIDASE"/>
    <property type="match status" value="1"/>
</dbReference>
<dbReference type="GO" id="GO:0006508">
    <property type="term" value="P:proteolysis"/>
    <property type="evidence" value="ECO:0007669"/>
    <property type="project" value="UniProtKB-KW"/>
</dbReference>
<name>A0A4R8A6M6_9FIRM</name>
<evidence type="ECO:0000256" key="9">
    <source>
        <dbReference type="HAMAP-Rule" id="MF_00161"/>
    </source>
</evidence>
<dbReference type="OrthoDB" id="9810259at2"/>
<comment type="caution">
    <text evidence="9">Lacks conserved residue(s) required for the propagation of feature annotation.</text>
</comment>
<keyword evidence="6 9" id="KW-0378">Hydrolase</keyword>
<dbReference type="EMBL" id="SODD01000001">
    <property type="protein sequence ID" value="TDW26340.1"/>
    <property type="molecule type" value="Genomic_DNA"/>
</dbReference>
<comment type="similarity">
    <text evidence="1 9 11">Belongs to the peptidase A8 family.</text>
</comment>
<feature type="active site" evidence="9">
    <location>
        <position position="135"/>
    </location>
</feature>
<dbReference type="GO" id="GO:0004190">
    <property type="term" value="F:aspartic-type endopeptidase activity"/>
    <property type="evidence" value="ECO:0007669"/>
    <property type="project" value="UniProtKB-UniRule"/>
</dbReference>
<dbReference type="Proteomes" id="UP000294743">
    <property type="component" value="Unassembled WGS sequence"/>
</dbReference>
<dbReference type="EC" id="3.4.23.36" evidence="9"/>
<evidence type="ECO:0000313" key="12">
    <source>
        <dbReference type="EMBL" id="TDW26340.1"/>
    </source>
</evidence>
<keyword evidence="13" id="KW-1185">Reference proteome</keyword>
<dbReference type="NCBIfam" id="TIGR00077">
    <property type="entry name" value="lspA"/>
    <property type="match status" value="1"/>
</dbReference>
<keyword evidence="2 9" id="KW-1003">Cell membrane</keyword>
<evidence type="ECO:0000256" key="4">
    <source>
        <dbReference type="ARBA" id="ARBA00022692"/>
    </source>
</evidence>
<feature type="transmembrane region" description="Helical" evidence="9">
    <location>
        <begin position="89"/>
        <end position="108"/>
    </location>
</feature>
<feature type="transmembrane region" description="Helical" evidence="9">
    <location>
        <begin position="64"/>
        <end position="82"/>
    </location>
</feature>
<reference evidence="12 13" key="1">
    <citation type="submission" date="2019-03" db="EMBL/GenBank/DDBJ databases">
        <title>Genomic Encyclopedia of Type Strains, Phase IV (KMG-IV): sequencing the most valuable type-strain genomes for metagenomic binning, comparative biology and taxonomic classification.</title>
        <authorList>
            <person name="Goeker M."/>
        </authorList>
    </citation>
    <scope>NUCLEOTIDE SEQUENCE [LARGE SCALE GENOMIC DNA]</scope>
    <source>
        <strain evidence="12 13">DSM 28867</strain>
    </source>
</reference>
<keyword evidence="5 9" id="KW-0064">Aspartyl protease</keyword>
<evidence type="ECO:0000256" key="1">
    <source>
        <dbReference type="ARBA" id="ARBA00006139"/>
    </source>
</evidence>
<evidence type="ECO:0000256" key="7">
    <source>
        <dbReference type="ARBA" id="ARBA00022989"/>
    </source>
</evidence>
<keyword evidence="8 9" id="KW-0472">Membrane</keyword>
<gene>
    <name evidence="9" type="primary">lspA</name>
    <name evidence="12" type="ORF">EDD63_10155</name>
</gene>
<comment type="pathway">
    <text evidence="9">Protein modification; lipoprotein biosynthesis (signal peptide cleavage).</text>
</comment>
<keyword evidence="4 9" id="KW-0812">Transmembrane</keyword>
<evidence type="ECO:0000256" key="10">
    <source>
        <dbReference type="RuleBase" id="RU000594"/>
    </source>
</evidence>
<dbReference type="InterPro" id="IPR001872">
    <property type="entry name" value="Peptidase_A8"/>
</dbReference>
<evidence type="ECO:0000256" key="3">
    <source>
        <dbReference type="ARBA" id="ARBA00022670"/>
    </source>
</evidence>
<dbReference type="UniPathway" id="UPA00665"/>
<dbReference type="AlphaFoldDB" id="A0A4R8A6M6"/>
<feature type="transmembrane region" description="Helical" evidence="9">
    <location>
        <begin position="128"/>
        <end position="148"/>
    </location>
</feature>
<protein>
    <recommendedName>
        <fullName evidence="9">Lipoprotein signal peptidase</fullName>
        <ecNumber evidence="9">3.4.23.36</ecNumber>
    </recommendedName>
    <alternativeName>
        <fullName evidence="9">Prolipoprotein signal peptidase</fullName>
    </alternativeName>
    <alternativeName>
        <fullName evidence="9">Signal peptidase II</fullName>
        <shortName evidence="9">SPase II</shortName>
    </alternativeName>
</protein>
<organism evidence="12 13">
    <name type="scientific">Breznakia blatticola</name>
    <dbReference type="NCBI Taxonomy" id="1754012"/>
    <lineage>
        <taxon>Bacteria</taxon>
        <taxon>Bacillati</taxon>
        <taxon>Bacillota</taxon>
        <taxon>Erysipelotrichia</taxon>
        <taxon>Erysipelotrichales</taxon>
        <taxon>Erysipelotrichaceae</taxon>
        <taxon>Breznakia</taxon>
    </lineage>
</organism>
<evidence type="ECO:0000256" key="2">
    <source>
        <dbReference type="ARBA" id="ARBA00022475"/>
    </source>
</evidence>
<evidence type="ECO:0000313" key="13">
    <source>
        <dbReference type="Proteomes" id="UP000294743"/>
    </source>
</evidence>
<dbReference type="PRINTS" id="PR00781">
    <property type="entry name" value="LIPOSIGPTASE"/>
</dbReference>
<keyword evidence="7 9" id="KW-1133">Transmembrane helix</keyword>